<dbReference type="EMBL" id="JANPWB010000008">
    <property type="protein sequence ID" value="KAJ1166603.1"/>
    <property type="molecule type" value="Genomic_DNA"/>
</dbReference>
<evidence type="ECO:0000313" key="1">
    <source>
        <dbReference type="EMBL" id="KAJ1166603.1"/>
    </source>
</evidence>
<proteinExistence type="predicted"/>
<sequence>MKNTILRSDTFRKRSPFLCFFERGRQLSAFRNAKKHTCMPPALNGSKKEIFQMPLTVKSCKLKRHFPEMIPRLAKTADLHSRFPAIEYPSDSGLRLHCYNVTKEQLGGTIYCTNGNIPHDEIIATAVLTFWALHFVITNSSAILCTKD</sequence>
<dbReference type="Proteomes" id="UP001066276">
    <property type="component" value="Chromosome 4_2"/>
</dbReference>
<name>A0AAV7SR61_PLEWA</name>
<keyword evidence="2" id="KW-1185">Reference proteome</keyword>
<gene>
    <name evidence="1" type="ORF">NDU88_007002</name>
</gene>
<organism evidence="1 2">
    <name type="scientific">Pleurodeles waltl</name>
    <name type="common">Iberian ribbed newt</name>
    <dbReference type="NCBI Taxonomy" id="8319"/>
    <lineage>
        <taxon>Eukaryota</taxon>
        <taxon>Metazoa</taxon>
        <taxon>Chordata</taxon>
        <taxon>Craniata</taxon>
        <taxon>Vertebrata</taxon>
        <taxon>Euteleostomi</taxon>
        <taxon>Amphibia</taxon>
        <taxon>Batrachia</taxon>
        <taxon>Caudata</taxon>
        <taxon>Salamandroidea</taxon>
        <taxon>Salamandridae</taxon>
        <taxon>Pleurodelinae</taxon>
        <taxon>Pleurodeles</taxon>
    </lineage>
</organism>
<reference evidence="1" key="1">
    <citation type="journal article" date="2022" name="bioRxiv">
        <title>Sequencing and chromosome-scale assembly of the giantPleurodeles waltlgenome.</title>
        <authorList>
            <person name="Brown T."/>
            <person name="Elewa A."/>
            <person name="Iarovenko S."/>
            <person name="Subramanian E."/>
            <person name="Araus A.J."/>
            <person name="Petzold A."/>
            <person name="Susuki M."/>
            <person name="Suzuki K.-i.T."/>
            <person name="Hayashi T."/>
            <person name="Toyoda A."/>
            <person name="Oliveira C."/>
            <person name="Osipova E."/>
            <person name="Leigh N.D."/>
            <person name="Simon A."/>
            <person name="Yun M.H."/>
        </authorList>
    </citation>
    <scope>NUCLEOTIDE SEQUENCE</scope>
    <source>
        <strain evidence="1">20211129_DDA</strain>
        <tissue evidence="1">Liver</tissue>
    </source>
</reference>
<comment type="caution">
    <text evidence="1">The sequence shown here is derived from an EMBL/GenBank/DDBJ whole genome shotgun (WGS) entry which is preliminary data.</text>
</comment>
<accession>A0AAV7SR61</accession>
<evidence type="ECO:0000313" key="2">
    <source>
        <dbReference type="Proteomes" id="UP001066276"/>
    </source>
</evidence>
<dbReference type="AlphaFoldDB" id="A0AAV7SR61"/>
<protein>
    <submittedName>
        <fullName evidence="1">Uncharacterized protein</fullName>
    </submittedName>
</protein>